<dbReference type="OrthoDB" id="1368803at2759"/>
<dbReference type="InterPro" id="IPR035248">
    <property type="entry name" value="PRMT5_C"/>
</dbReference>
<dbReference type="GO" id="GO:0016274">
    <property type="term" value="F:protein-arginine N-methyltransferase activity"/>
    <property type="evidence" value="ECO:0007669"/>
    <property type="project" value="InterPro"/>
</dbReference>
<dbReference type="Pfam" id="PF17286">
    <property type="entry name" value="PRMT5_C"/>
    <property type="match status" value="1"/>
</dbReference>
<keyword evidence="3" id="KW-0949">S-adenosyl-L-methionine</keyword>
<dbReference type="EC" id="2.1.1.-" evidence="7"/>
<evidence type="ECO:0000259" key="5">
    <source>
        <dbReference type="Pfam" id="PF17285"/>
    </source>
</evidence>
<dbReference type="Gene3D" id="3.20.20.150">
    <property type="entry name" value="Divalent-metal-dependent TIM barrel enzymes"/>
    <property type="match status" value="1"/>
</dbReference>
<sequence>MSLPLIGVTIAKPLDITSALKIIENERITFIACPLICPVTNTMPNDDFNAVNEFTAYYDSFHKLSSEDFYSKVVGLTMPYCGTGLLSKELEWSAYLGTRALIVQPPAAALNSPEFSQFANCLNNVFEISPLTSIWLKLSVLDNLDIWRSLHKFCGPFSSITIILSFLADGVDTIDYLCNYWEDNLARSLQSIPTSAILISTKYFHRNDQGSLTLGPLNSVIQHYINTNTKILITGDDCDNILDNSNLLNDILAVLMSFTANKLVTANKDYWDLPQNPLQPLRDNLQFRCYENFELSRSKYYTYQLAIQDYISISIKHSKGIDCVVFLVAGCGRGPLIQSIINAQLCILGHVKYCVVAIDKNPHSLTTVKSKTKDPNWEKVIVLNCDMRGTAFIKVLRALIKDKECDLCVVSELLGSSGDNELAPECLGGLSDSLDTSGITQLCSVTYIPHDCLNFWEPIYAPKLYQNIQRLAATTPSILDSPSVSCLNCISRPCEIMAGFKFDFPSNAQDNFSRYVSIEFTANYTSEIHGFAGYFLSNLHGNYFISILPEKYPHESHDISWFPLFLPLRTPLFVNKGDKFTFHLWRKQHSTSVWYEWAVANPLLSQLYNSRGKSWSISKVV</sequence>
<evidence type="ECO:0000313" key="7">
    <source>
        <dbReference type="EMBL" id="CTQ40605.1"/>
    </source>
</evidence>
<evidence type="ECO:0000256" key="2">
    <source>
        <dbReference type="ARBA" id="ARBA00022679"/>
    </source>
</evidence>
<dbReference type="GO" id="GO:0005829">
    <property type="term" value="C:cytosol"/>
    <property type="evidence" value="ECO:0007669"/>
    <property type="project" value="TreeGrafter"/>
</dbReference>
<keyword evidence="1 7" id="KW-0489">Methyltransferase</keyword>
<dbReference type="Pfam" id="PF05185">
    <property type="entry name" value="PRMT5"/>
    <property type="match status" value="1"/>
</dbReference>
<dbReference type="GO" id="GO:0006355">
    <property type="term" value="P:regulation of DNA-templated transcription"/>
    <property type="evidence" value="ECO:0007669"/>
    <property type="project" value="TreeGrafter"/>
</dbReference>
<feature type="domain" description="PRMT5 TIM barrel" evidence="5">
    <location>
        <begin position="85"/>
        <end position="236"/>
    </location>
</feature>
<organism evidence="7 8">
    <name type="scientific">Babesia microti (strain RI)</name>
    <dbReference type="NCBI Taxonomy" id="1133968"/>
    <lineage>
        <taxon>Eukaryota</taxon>
        <taxon>Sar</taxon>
        <taxon>Alveolata</taxon>
        <taxon>Apicomplexa</taxon>
        <taxon>Aconoidasida</taxon>
        <taxon>Piroplasmida</taxon>
        <taxon>Babesiidae</taxon>
        <taxon>Babesia</taxon>
    </lineage>
</organism>
<reference evidence="7 8" key="3">
    <citation type="journal article" date="2016" name="Sci. Rep.">
        <title>Genome-wide diversity and gene expression profiling of Babesia microti isolates identify polymorphic genes that mediate host-pathogen interactions.</title>
        <authorList>
            <person name="Silva J.C."/>
            <person name="Cornillot E."/>
            <person name="McCracken C."/>
            <person name="Usmani-Brown S."/>
            <person name="Dwivedi A."/>
            <person name="Ifeonu O.O."/>
            <person name="Crabtree J."/>
            <person name="Gotia H.T."/>
            <person name="Virji A.Z."/>
            <person name="Reynes C."/>
            <person name="Colinge J."/>
            <person name="Kumar V."/>
            <person name="Lawres L."/>
            <person name="Pazzi J.E."/>
            <person name="Pablo J.V."/>
            <person name="Hung C."/>
            <person name="Brancato J."/>
            <person name="Kumari P."/>
            <person name="Orvis J."/>
            <person name="Tretina K."/>
            <person name="Chibucos M."/>
            <person name="Ott S."/>
            <person name="Sadzewicz L."/>
            <person name="Sengamalay N."/>
            <person name="Shetty A.C."/>
            <person name="Su Q."/>
            <person name="Tallon L."/>
            <person name="Fraser C.M."/>
            <person name="Frutos R."/>
            <person name="Molina D.M."/>
            <person name="Krause P.J."/>
            <person name="Ben Mamoun C."/>
        </authorList>
    </citation>
    <scope>NUCLEOTIDE SEQUENCE [LARGE SCALE GENOMIC DNA]</scope>
    <source>
        <strain evidence="7 8">RI</strain>
    </source>
</reference>
<dbReference type="EC" id="2.1.1.125" evidence="7"/>
<dbReference type="Pfam" id="PF17285">
    <property type="entry name" value="PRMT5_TIM"/>
    <property type="match status" value="1"/>
</dbReference>
<proteinExistence type="predicted"/>
<dbReference type="OMA" id="KIDNTRC"/>
<protein>
    <submittedName>
        <fullName evidence="7">Protein arginine N-methyltransferase 5</fullName>
        <ecNumber evidence="7">2.1.1.-</ecNumber>
        <ecNumber evidence="7">2.1.1.125</ecNumber>
    </submittedName>
</protein>
<evidence type="ECO:0000259" key="4">
    <source>
        <dbReference type="Pfam" id="PF05185"/>
    </source>
</evidence>
<name>A0A0K3AQ85_BABMR</name>
<dbReference type="GO" id="GO:0032259">
    <property type="term" value="P:methylation"/>
    <property type="evidence" value="ECO:0007669"/>
    <property type="project" value="UniProtKB-KW"/>
</dbReference>
<dbReference type="RefSeq" id="XP_012648616.1">
    <property type="nucleotide sequence ID" value="XM_012793162.1"/>
</dbReference>
<reference evidence="7 8" key="1">
    <citation type="journal article" date="2012" name="Nucleic Acids Res.">
        <title>Sequencing of the smallest Apicomplexan genome from the human pathogen Babesia microti.</title>
        <authorList>
            <person name="Cornillot E."/>
            <person name="Hadj-Kaddour K."/>
            <person name="Dassouli A."/>
            <person name="Noel B."/>
            <person name="Ranwez V."/>
            <person name="Vacherie B."/>
            <person name="Augagneur Y."/>
            <person name="Bres V."/>
            <person name="Duclos A."/>
            <person name="Randazzo S."/>
            <person name="Carcy B."/>
            <person name="Debierre-Grockiego F."/>
            <person name="Delbecq S."/>
            <person name="Moubri-Menage K."/>
            <person name="Shams-Eldin H."/>
            <person name="Usmani-Brown S."/>
            <person name="Bringaud F."/>
            <person name="Wincker P."/>
            <person name="Vivares C.P."/>
            <person name="Schwarz R.T."/>
            <person name="Schetters T.P."/>
            <person name="Krause P.J."/>
            <person name="Gorenflot A."/>
            <person name="Berry V."/>
            <person name="Barbe V."/>
            <person name="Ben Mamoun C."/>
        </authorList>
    </citation>
    <scope>NUCLEOTIDE SEQUENCE [LARGE SCALE GENOMIC DNA]</scope>
    <source>
        <strain evidence="7 8">RI</strain>
    </source>
</reference>
<dbReference type="CDD" id="cd02440">
    <property type="entry name" value="AdoMet_MTases"/>
    <property type="match status" value="1"/>
</dbReference>
<dbReference type="AlphaFoldDB" id="A0A0K3AQ85"/>
<accession>A0A0K3AQ85</accession>
<evidence type="ECO:0000256" key="1">
    <source>
        <dbReference type="ARBA" id="ARBA00022603"/>
    </source>
</evidence>
<evidence type="ECO:0000313" key="8">
    <source>
        <dbReference type="Proteomes" id="UP000002899"/>
    </source>
</evidence>
<dbReference type="PANTHER" id="PTHR10738:SF0">
    <property type="entry name" value="PROTEIN ARGININE N-METHYLTRANSFERASE 5"/>
    <property type="match status" value="1"/>
</dbReference>
<dbReference type="VEuPathDB" id="PiroplasmaDB:BMR1_03g00025"/>
<feature type="domain" description="PRMT5 oligomerisation" evidence="6">
    <location>
        <begin position="452"/>
        <end position="617"/>
    </location>
</feature>
<dbReference type="GeneID" id="24424640"/>
<evidence type="ECO:0000256" key="3">
    <source>
        <dbReference type="ARBA" id="ARBA00022691"/>
    </source>
</evidence>
<dbReference type="InterPro" id="IPR035075">
    <property type="entry name" value="PRMT5"/>
</dbReference>
<dbReference type="GO" id="GO:0005634">
    <property type="term" value="C:nucleus"/>
    <property type="evidence" value="ECO:0007669"/>
    <property type="project" value="TreeGrafter"/>
</dbReference>
<keyword evidence="8" id="KW-1185">Reference proteome</keyword>
<feature type="domain" description="PRMT5 arginine-N-methyltransferase" evidence="4">
    <location>
        <begin position="266"/>
        <end position="437"/>
    </location>
</feature>
<dbReference type="Proteomes" id="UP000002899">
    <property type="component" value="Chromosome III"/>
</dbReference>
<dbReference type="PANTHER" id="PTHR10738">
    <property type="entry name" value="PROTEIN ARGININE N-METHYLTRANSFERASE 5"/>
    <property type="match status" value="1"/>
</dbReference>
<dbReference type="EMBL" id="LN871598">
    <property type="protein sequence ID" value="CTQ40605.1"/>
    <property type="molecule type" value="Genomic_DNA"/>
</dbReference>
<reference evidence="7 8" key="2">
    <citation type="journal article" date="2013" name="PLoS ONE">
        <title>Whole genome mapping and re-organization of the nuclear and mitochondrial genomes of Babesia microti isolates.</title>
        <authorList>
            <person name="Cornillot E."/>
            <person name="Dassouli A."/>
            <person name="Garg A."/>
            <person name="Pachikara N."/>
            <person name="Randazzo S."/>
            <person name="Depoix D."/>
            <person name="Carcy B."/>
            <person name="Delbecq S."/>
            <person name="Frutos R."/>
            <person name="Silva J.C."/>
            <person name="Sutton R."/>
            <person name="Krause P.J."/>
            <person name="Mamoun C.B."/>
        </authorList>
    </citation>
    <scope>NUCLEOTIDE SEQUENCE [LARGE SCALE GENOMIC DNA]</scope>
    <source>
        <strain evidence="7 8">RI</strain>
    </source>
</reference>
<dbReference type="KEGG" id="bmic:BMR1_03g00025"/>
<keyword evidence="2 7" id="KW-0808">Transferase</keyword>
<dbReference type="Gene3D" id="3.40.50.150">
    <property type="entry name" value="Vaccinia Virus protein VP39"/>
    <property type="match status" value="1"/>
</dbReference>
<dbReference type="InterPro" id="IPR029063">
    <property type="entry name" value="SAM-dependent_MTases_sf"/>
</dbReference>
<dbReference type="SUPFAM" id="SSF53335">
    <property type="entry name" value="S-adenosyl-L-methionine-dependent methyltransferases"/>
    <property type="match status" value="1"/>
</dbReference>
<dbReference type="Gene3D" id="2.70.160.11">
    <property type="entry name" value="Hnrnp arginine n-methyltransferase1"/>
    <property type="match status" value="1"/>
</dbReference>
<evidence type="ECO:0000259" key="6">
    <source>
        <dbReference type="Pfam" id="PF17286"/>
    </source>
</evidence>
<gene>
    <name evidence="7" type="ORF">BMR1_03g00025</name>
</gene>
<dbReference type="InterPro" id="IPR025799">
    <property type="entry name" value="Arg_MeTrfase"/>
</dbReference>
<dbReference type="InterPro" id="IPR035247">
    <property type="entry name" value="PRMT5_TIM"/>
</dbReference>